<feature type="compositionally biased region" description="Low complexity" evidence="4">
    <location>
        <begin position="246"/>
        <end position="258"/>
    </location>
</feature>
<dbReference type="Proteomes" id="UP000053201">
    <property type="component" value="Unassembled WGS sequence"/>
</dbReference>
<dbReference type="OMA" id="NRINAWT"/>
<dbReference type="SMART" id="SM00369">
    <property type="entry name" value="LRR_TYP"/>
    <property type="match status" value="5"/>
</dbReference>
<dbReference type="PROSITE" id="PS00741">
    <property type="entry name" value="DH_1"/>
    <property type="match status" value="1"/>
</dbReference>
<feature type="coiled-coil region" evidence="3">
    <location>
        <begin position="1075"/>
        <end position="1102"/>
    </location>
</feature>
<dbReference type="Pfam" id="PF00621">
    <property type="entry name" value="RhoGEF"/>
    <property type="match status" value="1"/>
</dbReference>
<dbReference type="PANTHER" id="PTHR12673:SF159">
    <property type="entry name" value="LD03170P"/>
    <property type="match status" value="1"/>
</dbReference>
<dbReference type="SUPFAM" id="SSF52058">
    <property type="entry name" value="L domain-like"/>
    <property type="match status" value="1"/>
</dbReference>
<feature type="compositionally biased region" description="Basic and acidic residues" evidence="4">
    <location>
        <begin position="861"/>
        <end position="877"/>
    </location>
</feature>
<protein>
    <recommendedName>
        <fullName evidence="5">DH domain-containing protein</fullName>
    </recommendedName>
</protein>
<evidence type="ECO:0000313" key="6">
    <source>
        <dbReference type="EMBL" id="KNC98846.1"/>
    </source>
</evidence>
<keyword evidence="2" id="KW-0677">Repeat</keyword>
<feature type="region of interest" description="Disordered" evidence="4">
    <location>
        <begin position="221"/>
        <end position="265"/>
    </location>
</feature>
<feature type="compositionally biased region" description="Polar residues" evidence="4">
    <location>
        <begin position="533"/>
        <end position="542"/>
    </location>
</feature>
<feature type="compositionally biased region" description="Pro residues" evidence="4">
    <location>
        <begin position="224"/>
        <end position="233"/>
    </location>
</feature>
<feature type="region of interest" description="Disordered" evidence="4">
    <location>
        <begin position="687"/>
        <end position="770"/>
    </location>
</feature>
<dbReference type="PROSITE" id="PS51450">
    <property type="entry name" value="LRR"/>
    <property type="match status" value="1"/>
</dbReference>
<dbReference type="PROSITE" id="PS50010">
    <property type="entry name" value="DH_2"/>
    <property type="match status" value="1"/>
</dbReference>
<keyword evidence="3" id="KW-0175">Coiled coil</keyword>
<evidence type="ECO:0000256" key="2">
    <source>
        <dbReference type="ARBA" id="ARBA00022737"/>
    </source>
</evidence>
<feature type="compositionally biased region" description="Polar residues" evidence="4">
    <location>
        <begin position="172"/>
        <end position="186"/>
    </location>
</feature>
<dbReference type="InterPro" id="IPR000219">
    <property type="entry name" value="DH_dom"/>
</dbReference>
<gene>
    <name evidence="6" type="ORF">SPPG_05819</name>
</gene>
<feature type="region of interest" description="Disordered" evidence="4">
    <location>
        <begin position="148"/>
        <end position="186"/>
    </location>
</feature>
<feature type="compositionally biased region" description="Basic and acidic residues" evidence="4">
    <location>
        <begin position="160"/>
        <end position="170"/>
    </location>
</feature>
<name>A0A0L0HCW8_SPIPD</name>
<feature type="compositionally biased region" description="Low complexity" evidence="4">
    <location>
        <begin position="597"/>
        <end position="608"/>
    </location>
</feature>
<dbReference type="EMBL" id="KQ257459">
    <property type="protein sequence ID" value="KNC98846.1"/>
    <property type="molecule type" value="Genomic_DNA"/>
</dbReference>
<feature type="region of interest" description="Disordered" evidence="4">
    <location>
        <begin position="846"/>
        <end position="877"/>
    </location>
</feature>
<dbReference type="RefSeq" id="XP_016606886.1">
    <property type="nucleotide sequence ID" value="XM_016754030.1"/>
</dbReference>
<keyword evidence="7" id="KW-1185">Reference proteome</keyword>
<keyword evidence="1" id="KW-0433">Leucine-rich repeat</keyword>
<evidence type="ECO:0000256" key="1">
    <source>
        <dbReference type="ARBA" id="ARBA00022614"/>
    </source>
</evidence>
<dbReference type="GO" id="GO:0035556">
    <property type="term" value="P:intracellular signal transduction"/>
    <property type="evidence" value="ECO:0007669"/>
    <property type="project" value="InterPro"/>
</dbReference>
<dbReference type="GO" id="GO:0005737">
    <property type="term" value="C:cytoplasm"/>
    <property type="evidence" value="ECO:0007669"/>
    <property type="project" value="TreeGrafter"/>
</dbReference>
<proteinExistence type="predicted"/>
<accession>A0A0L0HCW8</accession>
<dbReference type="InterPro" id="IPR001331">
    <property type="entry name" value="GDS_CDC24_CS"/>
</dbReference>
<dbReference type="GeneID" id="27689171"/>
<dbReference type="VEuPathDB" id="FungiDB:SPPG_05819"/>
<dbReference type="InterPro" id="IPR051092">
    <property type="entry name" value="FYVE_RhoGEF_PH"/>
</dbReference>
<evidence type="ECO:0000256" key="3">
    <source>
        <dbReference type="SAM" id="Coils"/>
    </source>
</evidence>
<dbReference type="InterPro" id="IPR001611">
    <property type="entry name" value="Leu-rich_rpt"/>
</dbReference>
<dbReference type="Pfam" id="PF13855">
    <property type="entry name" value="LRR_8"/>
    <property type="match status" value="1"/>
</dbReference>
<reference evidence="6 7" key="1">
    <citation type="submission" date="2009-08" db="EMBL/GenBank/DDBJ databases">
        <title>The Genome Sequence of Spizellomyces punctatus strain DAOM BR117.</title>
        <authorList>
            <consortium name="The Broad Institute Genome Sequencing Platform"/>
            <person name="Russ C."/>
            <person name="Cuomo C."/>
            <person name="Shea T."/>
            <person name="Young S.K."/>
            <person name="Zeng Q."/>
            <person name="Koehrsen M."/>
            <person name="Haas B."/>
            <person name="Borodovsky M."/>
            <person name="Guigo R."/>
            <person name="Alvarado L."/>
            <person name="Berlin A."/>
            <person name="Bochicchio J."/>
            <person name="Borenstein D."/>
            <person name="Chapman S."/>
            <person name="Chen Z."/>
            <person name="Engels R."/>
            <person name="Freedman E."/>
            <person name="Gellesch M."/>
            <person name="Goldberg J."/>
            <person name="Griggs A."/>
            <person name="Gujja S."/>
            <person name="Heiman D."/>
            <person name="Hepburn T."/>
            <person name="Howarth C."/>
            <person name="Jen D."/>
            <person name="Larson L."/>
            <person name="Lewis B."/>
            <person name="Mehta T."/>
            <person name="Park D."/>
            <person name="Pearson M."/>
            <person name="Roberts A."/>
            <person name="Saif S."/>
            <person name="Shenoy N."/>
            <person name="Sisk P."/>
            <person name="Stolte C."/>
            <person name="Sykes S."/>
            <person name="Thomson T."/>
            <person name="Walk T."/>
            <person name="White J."/>
            <person name="Yandava C."/>
            <person name="Burger G."/>
            <person name="Gray M.W."/>
            <person name="Holland P.W.H."/>
            <person name="King N."/>
            <person name="Lang F.B.F."/>
            <person name="Roger A.J."/>
            <person name="Ruiz-Trillo I."/>
            <person name="Lander E."/>
            <person name="Nusbaum C."/>
        </authorList>
    </citation>
    <scope>NUCLEOTIDE SEQUENCE [LARGE SCALE GENOMIC DNA]</scope>
    <source>
        <strain evidence="6 7">DAOM BR117</strain>
    </source>
</reference>
<dbReference type="InterPro" id="IPR035899">
    <property type="entry name" value="DBL_dom_sf"/>
</dbReference>
<dbReference type="Gene3D" id="3.80.10.10">
    <property type="entry name" value="Ribonuclease Inhibitor"/>
    <property type="match status" value="1"/>
</dbReference>
<feature type="compositionally biased region" description="Polar residues" evidence="4">
    <location>
        <begin position="751"/>
        <end position="770"/>
    </location>
</feature>
<feature type="region of interest" description="Disordered" evidence="4">
    <location>
        <begin position="511"/>
        <end position="570"/>
    </location>
</feature>
<dbReference type="InParanoid" id="A0A0L0HCW8"/>
<feature type="domain" description="DH" evidence="5">
    <location>
        <begin position="879"/>
        <end position="1095"/>
    </location>
</feature>
<feature type="compositionally biased region" description="Polar residues" evidence="4">
    <location>
        <begin position="715"/>
        <end position="743"/>
    </location>
</feature>
<dbReference type="eggNOG" id="KOG4424">
    <property type="taxonomic scope" value="Eukaryota"/>
</dbReference>
<dbReference type="SMART" id="SM00325">
    <property type="entry name" value="RhoGEF"/>
    <property type="match status" value="1"/>
</dbReference>
<sequence>MTEDQTMLFGSTRAKRDKWENKRDSKFDETTALNTLLSAAQTPSPVTISKKTAVQVTMDAADDRNVLEGDRMCGKFYCGTMLNAGHSCLLDPHYHSGDEASSIGDVGSIDITDFFTDNGLHSACHDIARDVSGATNSSELLSELLPVRTGSKAASNERATSNHKESDHGLYESSTGGEETHNCSLPVSTTNLDELLYPTHHDEAMSKAFAAAAETSQSHLPVLVTPPSPPLPTPKSRQSLRRLFRPRSTSSSKSSIRSVETTASTNSSIIDQSTLNVNLGLPRVRRRSHVYSQRRSLSHAGAVAENAPIDIDHLAACDSDDSASCRSIPFDISALAFDDTKPFLDVSSRNLSHFPRLSDRFGGLVELHMVNNWITAIPGACLGMLVNLQVLDMSQNLLKELPPEIGLLTSLKEIYVRENRLEVVPTEFEQCIKLEVCDFSRNRIATLSPTIFSRMCSLATIDISHNNLRILPSSIGVLKGSLTSLQVDSNPFDPSFMKLVTPLIAAIQLERETSLSVPPPRQGSTEDPERNDSAWSQGSTTWNDDESTGPGTPGSIRSGKRIRSLPPGGLTPDQFAKLEGLFAVKSPPKETPSGSWRSTPSHRSSYPSYRPSVCDVSAIFGETGMSGRATPNGNFRTPSGSVRSRLGMVGAFGVLATSPLSVNGGDGTSKDEFSKDDATAVMDGEKLDVGLDPGETGTIGKSKLFGRIGKRKPRISSSEPGQVNRKSSVSESSPTSRKTSASLPQLMIGPRTSSLEPCESPTATIPSTLTSSASITEKKVASNRHRISSFFSKSSTQPKAISDSAGCYFAATPESPSRIYLHRLLNYLRDAHDLDPRANGASVEVLTQPRESTAPDPGGDQVHDAKQAERLRKKQTPERRRKVVMEILTTERTYVEQLEALLDVYIRPIEERGILNAQENNALFANVKSILLFHQEHLLPDLEKKCSSPEQQLGPVFLAGAPFLRMYSAYYNNFDAANTFVCHLEAQVASNSPANPFPLPASSAASTNMQIVAQRAASKARAKQFREFMQEAKKDPRHTQNSLQSFLILPVQRLPRYKLLVDELLECTPTEHPDYAELKRAREEIRRRVEECNEKKREWEARERGLGVLLRVRVRPWSSGADAVKHVPPGRRFVREGVLRVLKCVEFVGAATGSMRVDALQACGGKKDRFKQNVVGHLIETRFGVKGGGPDTTTSAKDEDGLTALRLTRTAGKEFRFFLFTDVLCWCRAKAGSDGEHDLVRGINIVPGDEDSIEMIELTAGHSVSSSKDKVKHEAVLRVRDRECIVYIRGSNEGIRGWMESIKEGSHITG</sequence>
<dbReference type="InterPro" id="IPR003591">
    <property type="entry name" value="Leu-rich_rpt_typical-subtyp"/>
</dbReference>
<dbReference type="SUPFAM" id="SSF48065">
    <property type="entry name" value="DBL homology domain (DH-domain)"/>
    <property type="match status" value="1"/>
</dbReference>
<dbReference type="GO" id="GO:0005085">
    <property type="term" value="F:guanyl-nucleotide exchange factor activity"/>
    <property type="evidence" value="ECO:0007669"/>
    <property type="project" value="InterPro"/>
</dbReference>
<dbReference type="InterPro" id="IPR032675">
    <property type="entry name" value="LRR_dom_sf"/>
</dbReference>
<feature type="region of interest" description="Disordered" evidence="4">
    <location>
        <begin position="583"/>
        <end position="608"/>
    </location>
</feature>
<evidence type="ECO:0000256" key="4">
    <source>
        <dbReference type="SAM" id="MobiDB-lite"/>
    </source>
</evidence>
<dbReference type="CDD" id="cd00160">
    <property type="entry name" value="RhoGEF"/>
    <property type="match status" value="1"/>
</dbReference>
<organism evidence="6 7">
    <name type="scientific">Spizellomyces punctatus (strain DAOM BR117)</name>
    <dbReference type="NCBI Taxonomy" id="645134"/>
    <lineage>
        <taxon>Eukaryota</taxon>
        <taxon>Fungi</taxon>
        <taxon>Fungi incertae sedis</taxon>
        <taxon>Chytridiomycota</taxon>
        <taxon>Chytridiomycota incertae sedis</taxon>
        <taxon>Chytridiomycetes</taxon>
        <taxon>Spizellomycetales</taxon>
        <taxon>Spizellomycetaceae</taxon>
        <taxon>Spizellomyces</taxon>
    </lineage>
</organism>
<dbReference type="STRING" id="645134.A0A0L0HCW8"/>
<dbReference type="Gene3D" id="1.20.900.10">
    <property type="entry name" value="Dbl homology (DH) domain"/>
    <property type="match status" value="1"/>
</dbReference>
<dbReference type="PANTHER" id="PTHR12673">
    <property type="entry name" value="FACIOGENITAL DYSPLASIA PROTEIN"/>
    <property type="match status" value="1"/>
</dbReference>
<dbReference type="eggNOG" id="KOG0619">
    <property type="taxonomic scope" value="Eukaryota"/>
</dbReference>
<evidence type="ECO:0000313" key="7">
    <source>
        <dbReference type="Proteomes" id="UP000053201"/>
    </source>
</evidence>
<dbReference type="OrthoDB" id="660555at2759"/>
<evidence type="ECO:0000259" key="5">
    <source>
        <dbReference type="PROSITE" id="PS50010"/>
    </source>
</evidence>